<evidence type="ECO:0000313" key="5">
    <source>
        <dbReference type="Proteomes" id="UP000482800"/>
    </source>
</evidence>
<dbReference type="SMART" id="SM00382">
    <property type="entry name" value="AAA"/>
    <property type="match status" value="1"/>
</dbReference>
<dbReference type="Pfam" id="PF00005">
    <property type="entry name" value="ABC_tran"/>
    <property type="match status" value="1"/>
</dbReference>
<evidence type="ECO:0000256" key="2">
    <source>
        <dbReference type="ARBA" id="ARBA00022840"/>
    </source>
</evidence>
<dbReference type="GO" id="GO:0016887">
    <property type="term" value="F:ATP hydrolysis activity"/>
    <property type="evidence" value="ECO:0007669"/>
    <property type="project" value="InterPro"/>
</dbReference>
<dbReference type="Gene3D" id="3.40.50.300">
    <property type="entry name" value="P-loop containing nucleotide triphosphate hydrolases"/>
    <property type="match status" value="1"/>
</dbReference>
<dbReference type="RefSeq" id="WP_173060917.1">
    <property type="nucleotide sequence ID" value="NZ_BAABGO010000023.1"/>
</dbReference>
<dbReference type="InterPro" id="IPR027417">
    <property type="entry name" value="P-loop_NTPase"/>
</dbReference>
<name>A0A6V8K8L0_9ACTN</name>
<keyword evidence="1" id="KW-0547">Nucleotide-binding</keyword>
<dbReference type="GO" id="GO:0005524">
    <property type="term" value="F:ATP binding"/>
    <property type="evidence" value="ECO:0007669"/>
    <property type="project" value="UniProtKB-KW"/>
</dbReference>
<reference evidence="4 5" key="1">
    <citation type="submission" date="2020-03" db="EMBL/GenBank/DDBJ databases">
        <title>Whole genome shotgun sequence of Phytohabitans houttuyneae NBRC 108639.</title>
        <authorList>
            <person name="Komaki H."/>
            <person name="Tamura T."/>
        </authorList>
    </citation>
    <scope>NUCLEOTIDE SEQUENCE [LARGE SCALE GENOMIC DNA]</scope>
    <source>
        <strain evidence="4 5">NBRC 108639</strain>
    </source>
</reference>
<organism evidence="4 5">
    <name type="scientific">Phytohabitans houttuyneae</name>
    <dbReference type="NCBI Taxonomy" id="1076126"/>
    <lineage>
        <taxon>Bacteria</taxon>
        <taxon>Bacillati</taxon>
        <taxon>Actinomycetota</taxon>
        <taxon>Actinomycetes</taxon>
        <taxon>Micromonosporales</taxon>
        <taxon>Micromonosporaceae</taxon>
    </lineage>
</organism>
<dbReference type="SUPFAM" id="SSF52540">
    <property type="entry name" value="P-loop containing nucleoside triphosphate hydrolases"/>
    <property type="match status" value="1"/>
</dbReference>
<dbReference type="PROSITE" id="PS50893">
    <property type="entry name" value="ABC_TRANSPORTER_2"/>
    <property type="match status" value="1"/>
</dbReference>
<accession>A0A6V8K8L0</accession>
<dbReference type="Proteomes" id="UP000482800">
    <property type="component" value="Unassembled WGS sequence"/>
</dbReference>
<evidence type="ECO:0000313" key="4">
    <source>
        <dbReference type="EMBL" id="GFJ81542.1"/>
    </source>
</evidence>
<evidence type="ECO:0000256" key="1">
    <source>
        <dbReference type="ARBA" id="ARBA00022741"/>
    </source>
</evidence>
<sequence length="259" mass="27858">MTQTSGPLLELTKVTKHFGGVRALHEVDMSVHPGEVVALIGDNGAGKSTLVKIVSGVESPETGEIRVRGQSTRLESPRAAAEAGIRTVFQDLSLCDNLDAVQNLFLGQERHGSAWSGRRIRRHVMEEQAQKVLQSLSVKLRSLSTPVVALSGGQRQGIAICRALISDPAVVILDEPTAALGVSQRAEVLDLIRRLRDQGRGVVVVSHDMKDVRQVADRIVVLRLGAKVAEFHRGGYTPSDLVSAMTGAHEPSDDEDGRS</sequence>
<gene>
    <name evidence="4" type="ORF">Phou_057220</name>
</gene>
<keyword evidence="2 4" id="KW-0067">ATP-binding</keyword>
<feature type="domain" description="ABC transporter" evidence="3">
    <location>
        <begin position="9"/>
        <end position="249"/>
    </location>
</feature>
<dbReference type="PANTHER" id="PTHR43790">
    <property type="entry name" value="CARBOHYDRATE TRANSPORT ATP-BINDING PROTEIN MG119-RELATED"/>
    <property type="match status" value="1"/>
</dbReference>
<dbReference type="InterPro" id="IPR003439">
    <property type="entry name" value="ABC_transporter-like_ATP-bd"/>
</dbReference>
<dbReference type="PANTHER" id="PTHR43790:SF8">
    <property type="entry name" value="SUGAR ABC TRANSPORTER ATP-BINDING PROTEIN"/>
    <property type="match status" value="1"/>
</dbReference>
<proteinExistence type="predicted"/>
<dbReference type="InterPro" id="IPR050107">
    <property type="entry name" value="ABC_carbohydrate_import_ATPase"/>
</dbReference>
<dbReference type="AlphaFoldDB" id="A0A6V8K8L0"/>
<dbReference type="InterPro" id="IPR003593">
    <property type="entry name" value="AAA+_ATPase"/>
</dbReference>
<comment type="caution">
    <text evidence="4">The sequence shown here is derived from an EMBL/GenBank/DDBJ whole genome shotgun (WGS) entry which is preliminary data.</text>
</comment>
<dbReference type="CDD" id="cd03216">
    <property type="entry name" value="ABC_Carb_Monos_I"/>
    <property type="match status" value="1"/>
</dbReference>
<keyword evidence="5" id="KW-1185">Reference proteome</keyword>
<dbReference type="EMBL" id="BLPF01000002">
    <property type="protein sequence ID" value="GFJ81542.1"/>
    <property type="molecule type" value="Genomic_DNA"/>
</dbReference>
<evidence type="ECO:0000259" key="3">
    <source>
        <dbReference type="PROSITE" id="PS50893"/>
    </source>
</evidence>
<reference evidence="4 5" key="2">
    <citation type="submission" date="2020-03" db="EMBL/GenBank/DDBJ databases">
        <authorList>
            <person name="Ichikawa N."/>
            <person name="Kimura A."/>
            <person name="Kitahashi Y."/>
            <person name="Uohara A."/>
        </authorList>
    </citation>
    <scope>NUCLEOTIDE SEQUENCE [LARGE SCALE GENOMIC DNA]</scope>
    <source>
        <strain evidence="4 5">NBRC 108639</strain>
    </source>
</reference>
<protein>
    <submittedName>
        <fullName evidence="4">ABC transporter ATP-binding protein</fullName>
    </submittedName>
</protein>